<name>A0A0B2UYJ9_TOXCA</name>
<feature type="region of interest" description="Disordered" evidence="2">
    <location>
        <begin position="70"/>
        <end position="93"/>
    </location>
</feature>
<feature type="coiled-coil region" evidence="1">
    <location>
        <begin position="6"/>
        <end position="56"/>
    </location>
</feature>
<sequence length="295" mass="33566">MNDHSLAAMKKTHEELMEEQKRHFEEELNLLKEEHNAELQEEKEATRMALDAVQRSHEAEIKSMAEKLRSLGSSLASCQPSTSTESRYEAQSARQSKMLEQMSAELAQLSALYSAKCLENSQLDEKMSVLLADKENRSSSTDLEMQNRRLQRELRQKETMIEELRQRIAVLERKVAELSGEQLPPKIENSDGGSSVGLVSPLAIVRSTSPPPSANHHNNLSQSTTNQGVRFRKQNLPPHKIASRRSDVRFHSNPAIPVMEAMPDYIVDEMRRSLAVPVSERRKFFETIAEYSHPF</sequence>
<evidence type="ECO:0000313" key="4">
    <source>
        <dbReference type="Proteomes" id="UP000031036"/>
    </source>
</evidence>
<dbReference type="GO" id="GO:0051015">
    <property type="term" value="F:actin filament binding"/>
    <property type="evidence" value="ECO:0007669"/>
    <property type="project" value="TreeGrafter"/>
</dbReference>
<accession>A0A0B2UYJ9</accession>
<evidence type="ECO:0000313" key="3">
    <source>
        <dbReference type="EMBL" id="KHN74167.1"/>
    </source>
</evidence>
<reference evidence="3 4" key="1">
    <citation type="submission" date="2014-11" db="EMBL/GenBank/DDBJ databases">
        <title>Genetic blueprint of the zoonotic pathogen Toxocara canis.</title>
        <authorList>
            <person name="Zhu X.-Q."/>
            <person name="Korhonen P.K."/>
            <person name="Cai H."/>
            <person name="Young N.D."/>
            <person name="Nejsum P."/>
            <person name="von Samson-Himmelstjerna G."/>
            <person name="Boag P.R."/>
            <person name="Tan P."/>
            <person name="Li Q."/>
            <person name="Min J."/>
            <person name="Yang Y."/>
            <person name="Wang X."/>
            <person name="Fang X."/>
            <person name="Hall R.S."/>
            <person name="Hofmann A."/>
            <person name="Sternberg P.W."/>
            <person name="Jex A.R."/>
            <person name="Gasser R.B."/>
        </authorList>
    </citation>
    <scope>NUCLEOTIDE SEQUENCE [LARGE SCALE GENOMIC DNA]</scope>
    <source>
        <strain evidence="3">PN_DK_2014</strain>
    </source>
</reference>
<dbReference type="STRING" id="6265.A0A0B2UYJ9"/>
<dbReference type="EMBL" id="JPKZ01002962">
    <property type="protein sequence ID" value="KHN74167.1"/>
    <property type="molecule type" value="Genomic_DNA"/>
</dbReference>
<feature type="coiled-coil region" evidence="1">
    <location>
        <begin position="140"/>
        <end position="181"/>
    </location>
</feature>
<proteinExistence type="predicted"/>
<dbReference type="InterPro" id="IPR052223">
    <property type="entry name" value="Actin_Cytoskeleton_Reg"/>
</dbReference>
<dbReference type="OrthoDB" id="9942268at2759"/>
<organism evidence="3 4">
    <name type="scientific">Toxocara canis</name>
    <name type="common">Canine roundworm</name>
    <dbReference type="NCBI Taxonomy" id="6265"/>
    <lineage>
        <taxon>Eukaryota</taxon>
        <taxon>Metazoa</taxon>
        <taxon>Ecdysozoa</taxon>
        <taxon>Nematoda</taxon>
        <taxon>Chromadorea</taxon>
        <taxon>Rhabditida</taxon>
        <taxon>Spirurina</taxon>
        <taxon>Ascaridomorpha</taxon>
        <taxon>Ascaridoidea</taxon>
        <taxon>Toxocaridae</taxon>
        <taxon>Toxocara</taxon>
    </lineage>
</organism>
<evidence type="ECO:0000256" key="2">
    <source>
        <dbReference type="SAM" id="MobiDB-lite"/>
    </source>
</evidence>
<dbReference type="AlphaFoldDB" id="A0A0B2UYJ9"/>
<gene>
    <name evidence="3" type="primary">Mprip</name>
    <name evidence="3" type="ORF">Tcan_10835</name>
</gene>
<dbReference type="GO" id="GO:0015629">
    <property type="term" value="C:actin cytoskeleton"/>
    <property type="evidence" value="ECO:0007669"/>
    <property type="project" value="TreeGrafter"/>
</dbReference>
<feature type="region of interest" description="Disordered" evidence="2">
    <location>
        <begin position="207"/>
        <end position="230"/>
    </location>
</feature>
<feature type="compositionally biased region" description="Polar residues" evidence="2">
    <location>
        <begin position="71"/>
        <end position="85"/>
    </location>
</feature>
<feature type="compositionally biased region" description="Polar residues" evidence="2">
    <location>
        <begin position="215"/>
        <end position="228"/>
    </location>
</feature>
<dbReference type="OMA" id="PSANHHN"/>
<dbReference type="PANTHER" id="PTHR17271">
    <property type="entry name" value="PLECKSTRIN HOMOLOGY PH DOMAIN-CONTAINING PROTEIN"/>
    <property type="match status" value="1"/>
</dbReference>
<keyword evidence="4" id="KW-1185">Reference proteome</keyword>
<evidence type="ECO:0000256" key="1">
    <source>
        <dbReference type="SAM" id="Coils"/>
    </source>
</evidence>
<dbReference type="Proteomes" id="UP000031036">
    <property type="component" value="Unassembled WGS sequence"/>
</dbReference>
<dbReference type="PANTHER" id="PTHR17271:SF1">
    <property type="entry name" value="PROTEIN OUTSPREAD"/>
    <property type="match status" value="1"/>
</dbReference>
<protein>
    <submittedName>
        <fullName evidence="3">Myosin phosphatase Rho-interacting protein</fullName>
    </submittedName>
</protein>
<comment type="caution">
    <text evidence="3">The sequence shown here is derived from an EMBL/GenBank/DDBJ whole genome shotgun (WGS) entry which is preliminary data.</text>
</comment>
<keyword evidence="1" id="KW-0175">Coiled coil</keyword>